<dbReference type="InterPro" id="IPR010359">
    <property type="entry name" value="IrrE_HExxH"/>
</dbReference>
<dbReference type="EMBL" id="WSRQ01000041">
    <property type="protein sequence ID" value="MVX65910.1"/>
    <property type="molecule type" value="Genomic_DNA"/>
</dbReference>
<dbReference type="PANTHER" id="PTHR43236">
    <property type="entry name" value="ANTITOXIN HIGA1"/>
    <property type="match status" value="1"/>
</dbReference>
<dbReference type="Gene3D" id="1.10.10.2910">
    <property type="match status" value="1"/>
</dbReference>
<feature type="domain" description="IrrE N-terminal-like" evidence="1">
    <location>
        <begin position="45"/>
        <end position="169"/>
    </location>
</feature>
<dbReference type="InterPro" id="IPR052345">
    <property type="entry name" value="Rad_response_metalloprotease"/>
</dbReference>
<gene>
    <name evidence="2" type="ORF">GKZ28_19720</name>
</gene>
<organism evidence="2 3">
    <name type="scientific">Clostridium chromiireducens</name>
    <dbReference type="NCBI Taxonomy" id="225345"/>
    <lineage>
        <taxon>Bacteria</taxon>
        <taxon>Bacillati</taxon>
        <taxon>Bacillota</taxon>
        <taxon>Clostridia</taxon>
        <taxon>Eubacteriales</taxon>
        <taxon>Clostridiaceae</taxon>
        <taxon>Clostridium</taxon>
    </lineage>
</organism>
<evidence type="ECO:0000313" key="2">
    <source>
        <dbReference type="EMBL" id="MVX65910.1"/>
    </source>
</evidence>
<evidence type="ECO:0000259" key="1">
    <source>
        <dbReference type="Pfam" id="PF06114"/>
    </source>
</evidence>
<dbReference type="Pfam" id="PF06114">
    <property type="entry name" value="Peptidase_M78"/>
    <property type="match status" value="1"/>
</dbReference>
<evidence type="ECO:0000313" key="3">
    <source>
        <dbReference type="Proteomes" id="UP000656077"/>
    </source>
</evidence>
<name>A0A964RQM3_9CLOT</name>
<comment type="caution">
    <text evidence="2">The sequence shown here is derived from an EMBL/GenBank/DDBJ whole genome shotgun (WGS) entry which is preliminary data.</text>
</comment>
<dbReference type="PANTHER" id="PTHR43236:SF1">
    <property type="entry name" value="BLL7220 PROTEIN"/>
    <property type="match status" value="1"/>
</dbReference>
<reference evidence="2" key="1">
    <citation type="submission" date="2019-12" db="EMBL/GenBank/DDBJ databases">
        <title>Microbes associate with the intestines of laboratory mice.</title>
        <authorList>
            <person name="Navarre W."/>
            <person name="Wong E."/>
        </authorList>
    </citation>
    <scope>NUCLEOTIDE SEQUENCE</scope>
    <source>
        <strain evidence="2">NM79_F5</strain>
    </source>
</reference>
<protein>
    <submittedName>
        <fullName evidence="2">ImmA/IrrE family metallo-endopeptidase</fullName>
    </submittedName>
</protein>
<dbReference type="AlphaFoldDB" id="A0A964RQM3"/>
<proteinExistence type="predicted"/>
<accession>A0A964RQM3</accession>
<sequence length="262" mass="30807">MSKLNLKLPDERERLEIKVIANEARSNFNSRGITDIFEMLEEKAMLIRLPLDVYDLSGFSTYYDGEYVVVLNTSFTLGHERYTAAHELYHLLYDQDILKKEKVMLKDEKYELEDKRADVFASEILMPEDYVKELFYKLVNVEKNKVEARHIVRLNSKLKVSYKAMLKRLVQLDLCDINLYDSLVHYGSLEMKEVLRDITKTEGYDISLIVPSNSHYISKEYLELVKNNYEQGVISYGKLEQLLEFINETPHDYGYSREPEAD</sequence>
<dbReference type="Proteomes" id="UP000656077">
    <property type="component" value="Unassembled WGS sequence"/>
</dbReference>